<dbReference type="GO" id="GO:0015562">
    <property type="term" value="F:efflux transmembrane transporter activity"/>
    <property type="evidence" value="ECO:0007669"/>
    <property type="project" value="TreeGrafter"/>
</dbReference>
<dbReference type="InterPro" id="IPR058625">
    <property type="entry name" value="MdtA-like_BSH"/>
</dbReference>
<dbReference type="SUPFAM" id="SSF111369">
    <property type="entry name" value="HlyD-like secretion proteins"/>
    <property type="match status" value="1"/>
</dbReference>
<dbReference type="Pfam" id="PF25954">
    <property type="entry name" value="Beta-barrel_RND_2"/>
    <property type="match status" value="1"/>
</dbReference>
<accession>A0A832I6D7</accession>
<protein>
    <submittedName>
        <fullName evidence="8">Efflux RND transporter periplasmic adaptor subunit</fullName>
    </submittedName>
</protein>
<dbReference type="NCBIfam" id="TIGR01730">
    <property type="entry name" value="RND_mfp"/>
    <property type="match status" value="1"/>
</dbReference>
<sequence>MSARPGASLRPAALRAAAALALAAALAGCARGGSAESGGRGNRGPQALPVAAAEVRPRDLVRSVTVAGAVEPLRVVQVNAQMAGTVVAVHVEEGRHVRAGERLAELDAREATAQLARARAILANAEAAYARSAQLAAEGLASGSELDEARAARDIARADVEVWSTRLAFSRIEAPVAGVVTAKRVERGGAVTAHQPLFEIAEDGPRVVRVRVSELDVVRLEPGRAVSVQLDAYPQARIEGRIRRIFPSADAASRLVPVEVALGPAPGGVEVRPGFLARVEFPLERRAAALAVPAPAVGVSEGETFVYVVVADTLVRRPVETGLTAEGWIEIVRGLAAGERVVSSGHSSLRPGAPVRVRDPEAGVAAPPAGADRGAPRG</sequence>
<dbReference type="EMBL" id="DSQF01000028">
    <property type="protein sequence ID" value="HGZ44389.1"/>
    <property type="molecule type" value="Genomic_DNA"/>
</dbReference>
<evidence type="ECO:0000259" key="5">
    <source>
        <dbReference type="Pfam" id="PF25917"/>
    </source>
</evidence>
<evidence type="ECO:0000256" key="1">
    <source>
        <dbReference type="ARBA" id="ARBA00009477"/>
    </source>
</evidence>
<dbReference type="InterPro" id="IPR058624">
    <property type="entry name" value="MdtA-like_HH"/>
</dbReference>
<comment type="caution">
    <text evidence="8">The sequence shown here is derived from an EMBL/GenBank/DDBJ whole genome shotgun (WGS) entry which is preliminary data.</text>
</comment>
<dbReference type="Gene3D" id="2.40.50.100">
    <property type="match status" value="1"/>
</dbReference>
<dbReference type="PROSITE" id="PS51257">
    <property type="entry name" value="PROKAR_LIPOPROTEIN"/>
    <property type="match status" value="1"/>
</dbReference>
<feature type="signal peptide" evidence="3">
    <location>
        <begin position="1"/>
        <end position="23"/>
    </location>
</feature>
<dbReference type="AlphaFoldDB" id="A0A832I6D7"/>
<evidence type="ECO:0000259" key="7">
    <source>
        <dbReference type="Pfam" id="PF25989"/>
    </source>
</evidence>
<feature type="chain" id="PRO_5032481266" evidence="3">
    <location>
        <begin position="24"/>
        <end position="378"/>
    </location>
</feature>
<dbReference type="Pfam" id="PF25917">
    <property type="entry name" value="BSH_RND"/>
    <property type="match status" value="1"/>
</dbReference>
<dbReference type="InterPro" id="IPR058792">
    <property type="entry name" value="Beta-barrel_RND_2"/>
</dbReference>
<reference evidence="8" key="1">
    <citation type="journal article" date="2020" name="mSystems">
        <title>Genome- and Community-Level Interaction Insights into Carbon Utilization and Element Cycling Functions of Hydrothermarchaeota in Hydrothermal Sediment.</title>
        <authorList>
            <person name="Zhou Z."/>
            <person name="Liu Y."/>
            <person name="Xu W."/>
            <person name="Pan J."/>
            <person name="Luo Z.H."/>
            <person name="Li M."/>
        </authorList>
    </citation>
    <scope>NUCLEOTIDE SEQUENCE [LARGE SCALE GENOMIC DNA]</scope>
    <source>
        <strain evidence="8">SpSt-381</strain>
    </source>
</reference>
<comment type="similarity">
    <text evidence="1">Belongs to the membrane fusion protein (MFP) (TC 8.A.1) family.</text>
</comment>
<evidence type="ECO:0000256" key="2">
    <source>
        <dbReference type="SAM" id="MobiDB-lite"/>
    </source>
</evidence>
<feature type="domain" description="CusB-like beta-barrel" evidence="6">
    <location>
        <begin position="208"/>
        <end position="281"/>
    </location>
</feature>
<evidence type="ECO:0000259" key="6">
    <source>
        <dbReference type="Pfam" id="PF25954"/>
    </source>
</evidence>
<evidence type="ECO:0000313" key="8">
    <source>
        <dbReference type="EMBL" id="HGZ44389.1"/>
    </source>
</evidence>
<dbReference type="Gene3D" id="2.40.420.20">
    <property type="match status" value="1"/>
</dbReference>
<dbReference type="PANTHER" id="PTHR30469">
    <property type="entry name" value="MULTIDRUG RESISTANCE PROTEIN MDTA"/>
    <property type="match status" value="1"/>
</dbReference>
<dbReference type="Pfam" id="PF25989">
    <property type="entry name" value="YknX_C"/>
    <property type="match status" value="1"/>
</dbReference>
<dbReference type="InterPro" id="IPR058637">
    <property type="entry name" value="YknX-like_C"/>
</dbReference>
<evidence type="ECO:0000256" key="3">
    <source>
        <dbReference type="SAM" id="SignalP"/>
    </source>
</evidence>
<feature type="compositionally biased region" description="Low complexity" evidence="2">
    <location>
        <begin position="362"/>
        <end position="378"/>
    </location>
</feature>
<feature type="domain" description="YknX-like C-terminal permuted SH3-like" evidence="7">
    <location>
        <begin position="289"/>
        <end position="357"/>
    </location>
</feature>
<feature type="region of interest" description="Disordered" evidence="2">
    <location>
        <begin position="344"/>
        <end position="378"/>
    </location>
</feature>
<dbReference type="Gene3D" id="1.10.287.470">
    <property type="entry name" value="Helix hairpin bin"/>
    <property type="match status" value="1"/>
</dbReference>
<dbReference type="Gene3D" id="2.40.30.170">
    <property type="match status" value="1"/>
</dbReference>
<feature type="domain" description="Multidrug resistance protein MdtA-like barrel-sandwich hybrid" evidence="5">
    <location>
        <begin position="74"/>
        <end position="198"/>
    </location>
</feature>
<gene>
    <name evidence="8" type="ORF">ENR23_13410</name>
</gene>
<dbReference type="GO" id="GO:1990281">
    <property type="term" value="C:efflux pump complex"/>
    <property type="evidence" value="ECO:0007669"/>
    <property type="project" value="TreeGrafter"/>
</dbReference>
<evidence type="ECO:0000259" key="4">
    <source>
        <dbReference type="Pfam" id="PF25876"/>
    </source>
</evidence>
<proteinExistence type="inferred from homology"/>
<dbReference type="Pfam" id="PF25876">
    <property type="entry name" value="HH_MFP_RND"/>
    <property type="match status" value="1"/>
</dbReference>
<dbReference type="InterPro" id="IPR006143">
    <property type="entry name" value="RND_pump_MFP"/>
</dbReference>
<dbReference type="PANTHER" id="PTHR30469:SF15">
    <property type="entry name" value="HLYD FAMILY OF SECRETION PROTEINS"/>
    <property type="match status" value="1"/>
</dbReference>
<name>A0A832I6D7_UNCEI</name>
<keyword evidence="3" id="KW-0732">Signal</keyword>
<feature type="domain" description="Multidrug resistance protein MdtA-like alpha-helical hairpin" evidence="4">
    <location>
        <begin position="109"/>
        <end position="161"/>
    </location>
</feature>
<organism evidence="8">
    <name type="scientific">Eiseniibacteriota bacterium</name>
    <dbReference type="NCBI Taxonomy" id="2212470"/>
    <lineage>
        <taxon>Bacteria</taxon>
        <taxon>Candidatus Eiseniibacteriota</taxon>
    </lineage>
</organism>